<gene>
    <name evidence="1" type="ORF">SDC9_203130</name>
</gene>
<accession>A0A645IVK6</accession>
<dbReference type="EMBL" id="VSSQ01124712">
    <property type="protein sequence ID" value="MPN55448.1"/>
    <property type="molecule type" value="Genomic_DNA"/>
</dbReference>
<evidence type="ECO:0000313" key="1">
    <source>
        <dbReference type="EMBL" id="MPN55448.1"/>
    </source>
</evidence>
<sequence length="56" mass="5943">MDDQTHVGLVHAHAEGVGGGNDAQAAGEKGFLHRAFFRRQHASVKMAAGEPGLFQE</sequence>
<reference evidence="1" key="1">
    <citation type="submission" date="2019-08" db="EMBL/GenBank/DDBJ databases">
        <authorList>
            <person name="Kucharzyk K."/>
            <person name="Murdoch R.W."/>
            <person name="Higgins S."/>
            <person name="Loffler F."/>
        </authorList>
    </citation>
    <scope>NUCLEOTIDE SEQUENCE</scope>
</reference>
<comment type="caution">
    <text evidence="1">The sequence shown here is derived from an EMBL/GenBank/DDBJ whole genome shotgun (WGS) entry which is preliminary data.</text>
</comment>
<protein>
    <submittedName>
        <fullName evidence="1">Uncharacterized protein</fullName>
    </submittedName>
</protein>
<organism evidence="1">
    <name type="scientific">bioreactor metagenome</name>
    <dbReference type="NCBI Taxonomy" id="1076179"/>
    <lineage>
        <taxon>unclassified sequences</taxon>
        <taxon>metagenomes</taxon>
        <taxon>ecological metagenomes</taxon>
    </lineage>
</organism>
<name>A0A645IVK6_9ZZZZ</name>
<proteinExistence type="predicted"/>
<dbReference type="AlphaFoldDB" id="A0A645IVK6"/>